<evidence type="ECO:0000313" key="8">
    <source>
        <dbReference type="EMBL" id="KKT81548.1"/>
    </source>
</evidence>
<keyword evidence="5 7" id="KW-0460">Magnesium</keyword>
<comment type="similarity">
    <text evidence="7">Belongs to the PPase family.</text>
</comment>
<reference evidence="8 9" key="1">
    <citation type="journal article" date="2015" name="Nature">
        <title>rRNA introns, odd ribosomes, and small enigmatic genomes across a large radiation of phyla.</title>
        <authorList>
            <person name="Brown C.T."/>
            <person name="Hug L.A."/>
            <person name="Thomas B.C."/>
            <person name="Sharon I."/>
            <person name="Castelle C.J."/>
            <person name="Singh A."/>
            <person name="Wilkins M.J."/>
            <person name="Williams K.H."/>
            <person name="Banfield J.F."/>
        </authorList>
    </citation>
    <scope>NUCLEOTIDE SEQUENCE [LARGE SCALE GENOMIC DNA]</scope>
</reference>
<dbReference type="InterPro" id="IPR036649">
    <property type="entry name" value="Pyrophosphatase_sf"/>
</dbReference>
<feature type="binding site" evidence="7">
    <location>
        <position position="44"/>
    </location>
    <ligand>
        <name>substrate</name>
    </ligand>
</feature>
<evidence type="ECO:0000256" key="7">
    <source>
        <dbReference type="HAMAP-Rule" id="MF_00209"/>
    </source>
</evidence>
<evidence type="ECO:0000313" key="9">
    <source>
        <dbReference type="Proteomes" id="UP000034595"/>
    </source>
</evidence>
<evidence type="ECO:0000256" key="3">
    <source>
        <dbReference type="ARBA" id="ARBA00022723"/>
    </source>
</evidence>
<dbReference type="GO" id="GO:0006796">
    <property type="term" value="P:phosphate-containing compound metabolic process"/>
    <property type="evidence" value="ECO:0007669"/>
    <property type="project" value="InterPro"/>
</dbReference>
<sequence length="177" mass="20107">MNLWHEISLGKNAPKEINVIVEINKGSKNKYEINKETGLIALDRALHTAQDYPFDYGFVPQTLWDDDDALDVVLLTTYPLFPGIMVKARPVGIMHMIDGGESDDKVIAVPVKDPRWDEVQDLNDINKHTLKEMQHFFETYKKIQGTAITISGFGDKKVAEDAVVRSIELYNEKFGKK</sequence>
<dbReference type="Proteomes" id="UP000034595">
    <property type="component" value="Unassembled WGS sequence"/>
</dbReference>
<dbReference type="GO" id="GO:0000287">
    <property type="term" value="F:magnesium ion binding"/>
    <property type="evidence" value="ECO:0007669"/>
    <property type="project" value="UniProtKB-UniRule"/>
</dbReference>
<dbReference type="SUPFAM" id="SSF50324">
    <property type="entry name" value="Inorganic pyrophosphatase"/>
    <property type="match status" value="1"/>
</dbReference>
<dbReference type="Gene3D" id="3.90.80.10">
    <property type="entry name" value="Inorganic pyrophosphatase"/>
    <property type="match status" value="1"/>
</dbReference>
<feature type="binding site" evidence="7">
    <location>
        <position position="71"/>
    </location>
    <ligand>
        <name>Mg(2+)</name>
        <dbReference type="ChEBI" id="CHEBI:18420"/>
        <label>1</label>
    </ligand>
</feature>
<comment type="caution">
    <text evidence="8">The sequence shown here is derived from an EMBL/GenBank/DDBJ whole genome shotgun (WGS) entry which is preliminary data.</text>
</comment>
<dbReference type="EC" id="3.6.1.1" evidence="7"/>
<dbReference type="PATRIC" id="fig|1618610.3.peg.435"/>
<feature type="binding site" evidence="7">
    <location>
        <position position="71"/>
    </location>
    <ligand>
        <name>Mg(2+)</name>
        <dbReference type="ChEBI" id="CHEBI:18420"/>
        <label>2</label>
    </ligand>
</feature>
<dbReference type="AlphaFoldDB" id="A0A0G1KD64"/>
<keyword evidence="3 7" id="KW-0479">Metal-binding</keyword>
<dbReference type="FunFam" id="3.90.80.10:FF:000003">
    <property type="entry name" value="Inorganic pyrophosphatase"/>
    <property type="match status" value="1"/>
</dbReference>
<evidence type="ECO:0000256" key="2">
    <source>
        <dbReference type="ARBA" id="ARBA00022490"/>
    </source>
</evidence>
<feature type="binding site" evidence="7">
    <location>
        <position position="30"/>
    </location>
    <ligand>
        <name>substrate</name>
    </ligand>
</feature>
<dbReference type="InterPro" id="IPR008162">
    <property type="entry name" value="Pyrophosphatase"/>
</dbReference>
<gene>
    <name evidence="7" type="primary">ppa</name>
    <name evidence="8" type="ORF">UW78_C0008G0023</name>
</gene>
<dbReference type="HAMAP" id="MF_00209">
    <property type="entry name" value="Inorganic_PPase"/>
    <property type="match status" value="1"/>
</dbReference>
<comment type="cofactor">
    <cofactor evidence="1 7">
        <name>Mg(2+)</name>
        <dbReference type="ChEBI" id="CHEBI:18420"/>
    </cofactor>
</comment>
<evidence type="ECO:0000256" key="5">
    <source>
        <dbReference type="ARBA" id="ARBA00022842"/>
    </source>
</evidence>
<evidence type="ECO:0000256" key="4">
    <source>
        <dbReference type="ARBA" id="ARBA00022801"/>
    </source>
</evidence>
<organism evidence="8 9">
    <name type="scientific">Candidatus Azambacteria bacterium GW2011_GWA1_44_9</name>
    <dbReference type="NCBI Taxonomy" id="1618610"/>
    <lineage>
        <taxon>Bacteria</taxon>
        <taxon>Candidatus Azamiibacteriota</taxon>
    </lineage>
</organism>
<comment type="catalytic activity">
    <reaction evidence="6 7">
        <text>diphosphate + H2O = 2 phosphate + H(+)</text>
        <dbReference type="Rhea" id="RHEA:24576"/>
        <dbReference type="ChEBI" id="CHEBI:15377"/>
        <dbReference type="ChEBI" id="CHEBI:15378"/>
        <dbReference type="ChEBI" id="CHEBI:33019"/>
        <dbReference type="ChEBI" id="CHEBI:43474"/>
        <dbReference type="EC" id="3.6.1.1"/>
    </reaction>
</comment>
<proteinExistence type="inferred from homology"/>
<dbReference type="EMBL" id="LCJQ01000008">
    <property type="protein sequence ID" value="KKT81548.1"/>
    <property type="molecule type" value="Genomic_DNA"/>
</dbReference>
<keyword evidence="2 7" id="KW-0963">Cytoplasm</keyword>
<comment type="function">
    <text evidence="7">Catalyzes the hydrolysis of inorganic pyrophosphate (PPi) forming two phosphate ions.</text>
</comment>
<comment type="subcellular location">
    <subcellularLocation>
        <location evidence="7">Cytoplasm</location>
    </subcellularLocation>
</comment>
<feature type="binding site" evidence="7">
    <location>
        <position position="56"/>
    </location>
    <ligand>
        <name>substrate</name>
    </ligand>
</feature>
<comment type="subunit">
    <text evidence="7">Homohexamer.</text>
</comment>
<evidence type="ECO:0000256" key="6">
    <source>
        <dbReference type="ARBA" id="ARBA00047820"/>
    </source>
</evidence>
<feature type="binding site" evidence="7">
    <location>
        <position position="140"/>
    </location>
    <ligand>
        <name>substrate</name>
    </ligand>
</feature>
<dbReference type="GO" id="GO:0005737">
    <property type="term" value="C:cytoplasm"/>
    <property type="evidence" value="ECO:0007669"/>
    <property type="project" value="UniProtKB-SubCell"/>
</dbReference>
<name>A0A0G1KD64_9BACT</name>
<dbReference type="GO" id="GO:0004427">
    <property type="term" value="F:inorganic diphosphate phosphatase activity"/>
    <property type="evidence" value="ECO:0007669"/>
    <property type="project" value="UniProtKB-UniRule"/>
</dbReference>
<protein>
    <recommendedName>
        <fullName evidence="7">Inorganic pyrophosphatase</fullName>
        <ecNumber evidence="7">3.6.1.1</ecNumber>
    </recommendedName>
    <alternativeName>
        <fullName evidence="7">Pyrophosphate phospho-hydrolase</fullName>
        <shortName evidence="7">PPase</shortName>
    </alternativeName>
</protein>
<dbReference type="PANTHER" id="PTHR10286">
    <property type="entry name" value="INORGANIC PYROPHOSPHATASE"/>
    <property type="match status" value="1"/>
</dbReference>
<keyword evidence="4 7" id="KW-0378">Hydrolase</keyword>
<dbReference type="Pfam" id="PF00719">
    <property type="entry name" value="Pyrophosphatase"/>
    <property type="match status" value="1"/>
</dbReference>
<feature type="binding site" evidence="7">
    <location>
        <position position="66"/>
    </location>
    <ligand>
        <name>Mg(2+)</name>
        <dbReference type="ChEBI" id="CHEBI:18420"/>
        <label>1</label>
    </ligand>
</feature>
<dbReference type="CDD" id="cd00412">
    <property type="entry name" value="pyrophosphatase"/>
    <property type="match status" value="1"/>
</dbReference>
<accession>A0A0G1KD64</accession>
<evidence type="ECO:0000256" key="1">
    <source>
        <dbReference type="ARBA" id="ARBA00001946"/>
    </source>
</evidence>
<feature type="binding site" evidence="7">
    <location>
        <position position="103"/>
    </location>
    <ligand>
        <name>Mg(2+)</name>
        <dbReference type="ChEBI" id="CHEBI:18420"/>
        <label>1</label>
    </ligand>
</feature>